<accession>Q47XS0</accession>
<organism evidence="1 2">
    <name type="scientific">Colwellia psychrerythraea (strain 34H / ATCC BAA-681)</name>
    <name type="common">Vibrio psychroerythus</name>
    <dbReference type="NCBI Taxonomy" id="167879"/>
    <lineage>
        <taxon>Bacteria</taxon>
        <taxon>Pseudomonadati</taxon>
        <taxon>Pseudomonadota</taxon>
        <taxon>Gammaproteobacteria</taxon>
        <taxon>Alteromonadales</taxon>
        <taxon>Colwelliaceae</taxon>
        <taxon>Colwellia</taxon>
    </lineage>
</organism>
<dbReference type="HOGENOM" id="CLU_3097698_0_0_6"/>
<name>Q47XS0_COLP3</name>
<evidence type="ECO:0000313" key="2">
    <source>
        <dbReference type="Proteomes" id="UP000000547"/>
    </source>
</evidence>
<dbReference type="EMBL" id="CP000083">
    <property type="protein sequence ID" value="AAZ26740.1"/>
    <property type="molecule type" value="Genomic_DNA"/>
</dbReference>
<proteinExistence type="predicted"/>
<reference evidence="1" key="1">
    <citation type="journal article" date="2005" name="Proc. Natl. Acad. Sci. U.S.A.">
        <title>The psychrophilic lifestyle as revealed by the genome sequence of Colwellia psychrerythraea 34H through genomic and proteomic analyses.</title>
        <authorList>
            <person name="Methe B.A."/>
            <person name="Nelson K.E."/>
            <person name="Deming J.W."/>
            <person name="Momen B."/>
            <person name="Melamud E."/>
            <person name="Zhang X."/>
            <person name="Moult J."/>
            <person name="Madupu R."/>
            <person name="Nelson W.C."/>
            <person name="Dodson R.J."/>
            <person name="Brinkac L.M."/>
            <person name="Daugherty S.C."/>
            <person name="Durkin A.S."/>
            <person name="DeBoy R.T."/>
            <person name="Kolonay J.F."/>
            <person name="Sullivan S.A."/>
            <person name="Zhou L."/>
            <person name="Davidsen T.M."/>
            <person name="Wu M."/>
            <person name="Huston A.L."/>
            <person name="Lewis M."/>
            <person name="Weaver B."/>
            <person name="Weidman J.F."/>
            <person name="Khouri H."/>
            <person name="Utterback T.R."/>
            <person name="Feldblyum T.V."/>
            <person name="Fraser C.M."/>
        </authorList>
    </citation>
    <scope>NUCLEOTIDE SEQUENCE [LARGE SCALE GENOMIC DNA]</scope>
    <source>
        <strain evidence="1">34H</strain>
    </source>
</reference>
<dbReference type="Proteomes" id="UP000000547">
    <property type="component" value="Chromosome"/>
</dbReference>
<gene>
    <name evidence="1" type="ordered locus">CPS_3733</name>
</gene>
<protein>
    <submittedName>
        <fullName evidence="1">Uncharacterized protein</fullName>
    </submittedName>
</protein>
<dbReference type="KEGG" id="cps:CPS_3733"/>
<evidence type="ECO:0000313" key="1">
    <source>
        <dbReference type="EMBL" id="AAZ26740.1"/>
    </source>
</evidence>
<dbReference type="AlphaFoldDB" id="Q47XS0"/>
<sequence>MILPSYFFRLFTMKGKAENTVVFLSLLSLLALTLEEIKHQAVVALFFSNTA</sequence>